<organism evidence="10 11">
    <name type="scientific">Aplosporella prunicola CBS 121167</name>
    <dbReference type="NCBI Taxonomy" id="1176127"/>
    <lineage>
        <taxon>Eukaryota</taxon>
        <taxon>Fungi</taxon>
        <taxon>Dikarya</taxon>
        <taxon>Ascomycota</taxon>
        <taxon>Pezizomycotina</taxon>
        <taxon>Dothideomycetes</taxon>
        <taxon>Dothideomycetes incertae sedis</taxon>
        <taxon>Botryosphaeriales</taxon>
        <taxon>Aplosporellaceae</taxon>
        <taxon>Aplosporella</taxon>
    </lineage>
</organism>
<comment type="subcellular location">
    <subcellularLocation>
        <location evidence="2">Endoplasmic reticulum membrane</location>
        <topology evidence="2">Single-pass membrane protein</topology>
    </subcellularLocation>
</comment>
<protein>
    <recommendedName>
        <fullName evidence="12">Cytochrome P450</fullName>
    </recommendedName>
</protein>
<evidence type="ECO:0000256" key="2">
    <source>
        <dbReference type="ARBA" id="ARBA00004389"/>
    </source>
</evidence>
<evidence type="ECO:0000256" key="7">
    <source>
        <dbReference type="PIRSR" id="PIRSR602403-1"/>
    </source>
</evidence>
<dbReference type="GO" id="GO:0016705">
    <property type="term" value="F:oxidoreductase activity, acting on paired donors, with incorporation or reduction of molecular oxygen"/>
    <property type="evidence" value="ECO:0007669"/>
    <property type="project" value="InterPro"/>
</dbReference>
<evidence type="ECO:0000256" key="8">
    <source>
        <dbReference type="SAM" id="MobiDB-lite"/>
    </source>
</evidence>
<feature type="transmembrane region" description="Helical" evidence="9">
    <location>
        <begin position="15"/>
        <end position="33"/>
    </location>
</feature>
<dbReference type="GO" id="GO:0004497">
    <property type="term" value="F:monooxygenase activity"/>
    <property type="evidence" value="ECO:0007669"/>
    <property type="project" value="InterPro"/>
</dbReference>
<keyword evidence="9" id="KW-0812">Transmembrane</keyword>
<dbReference type="RefSeq" id="XP_033396758.1">
    <property type="nucleotide sequence ID" value="XM_033539112.1"/>
</dbReference>
<comment type="cofactor">
    <cofactor evidence="1 7">
        <name>heme</name>
        <dbReference type="ChEBI" id="CHEBI:30413"/>
    </cofactor>
</comment>
<dbReference type="PANTHER" id="PTHR24306:SF8">
    <property type="entry name" value="P450, PUTATIVE (EUROFUNG)-RELATED"/>
    <property type="match status" value="1"/>
</dbReference>
<keyword evidence="9" id="KW-1133">Transmembrane helix</keyword>
<dbReference type="GO" id="GO:0005789">
    <property type="term" value="C:endoplasmic reticulum membrane"/>
    <property type="evidence" value="ECO:0007669"/>
    <property type="project" value="UniProtKB-SubCell"/>
</dbReference>
<evidence type="ECO:0000313" key="10">
    <source>
        <dbReference type="EMBL" id="KAF2141045.1"/>
    </source>
</evidence>
<evidence type="ECO:0000256" key="4">
    <source>
        <dbReference type="ARBA" id="ARBA00022516"/>
    </source>
</evidence>
<dbReference type="InterPro" id="IPR001128">
    <property type="entry name" value="Cyt_P450"/>
</dbReference>
<comment type="similarity">
    <text evidence="3">Belongs to the cytochrome P450 family.</text>
</comment>
<feature type="region of interest" description="Disordered" evidence="8">
    <location>
        <begin position="435"/>
        <end position="471"/>
    </location>
</feature>
<dbReference type="GeneID" id="54296608"/>
<evidence type="ECO:0008006" key="12">
    <source>
        <dbReference type="Google" id="ProtNLM"/>
    </source>
</evidence>
<accession>A0A6A6BCN3</accession>
<keyword evidence="11" id="KW-1185">Reference proteome</keyword>
<dbReference type="Proteomes" id="UP000799438">
    <property type="component" value="Unassembled WGS sequence"/>
</dbReference>
<keyword evidence="9" id="KW-0472">Membrane</keyword>
<keyword evidence="4" id="KW-0443">Lipid metabolism</keyword>
<name>A0A6A6BCN3_9PEZI</name>
<keyword evidence="5 7" id="KW-0479">Metal-binding</keyword>
<evidence type="ECO:0000256" key="6">
    <source>
        <dbReference type="ARBA" id="ARBA00023004"/>
    </source>
</evidence>
<sequence>MESPADAPVAGGLSIYIRTAALVAAVIIVHHLLKSPSNNKHAVLPAWVPLEIFIASSCIQAGGIWLRMLTSLRQHSGALFGLAKSHQLIHNLAGIDRLLASPHHVLSTEPIGWSILVRVFGVANLPALRARLIAANKELFAAVERNFLHEGNALAAIHAAAIPSKASALVTLAPNQPLQPWEHAATAAAAEVDLFALVRDFGAALTLPLLYGHDFSTPALLADFWAFDHNAFALLAAGLPSWLPLPALRRGLAARRRLHAALTDLYARLEADAAALTDVGPVVRERCAAYAKHDVPLRYRGQIDLALLWAANANTQPLVGWLVVYIYATPGLLSSLRAETAPHVHLSADGMQITAIDHAGLARECPRLKSALLETMRTASASSSLRYVARPVTVPDGPREHVLPPDTFISVPHGLAQMDGALFPDPRAFVPERFVVDAEPERSEDKGRSEGSEGSGGNPRKTTTRYGSLRPWGGGAGMCKGRVFAEKEILAVVAAVINLWEFTPVGAEWHVPTMLPGTGVMRPRGDVRVVVTRRGEGVGA</sequence>
<feature type="transmembrane region" description="Helical" evidence="9">
    <location>
        <begin position="45"/>
        <end position="66"/>
    </location>
</feature>
<dbReference type="Pfam" id="PF00067">
    <property type="entry name" value="p450"/>
    <property type="match status" value="1"/>
</dbReference>
<feature type="compositionally biased region" description="Basic and acidic residues" evidence="8">
    <location>
        <begin position="435"/>
        <end position="451"/>
    </location>
</feature>
<dbReference type="InterPro" id="IPR002403">
    <property type="entry name" value="Cyt_P450_E_grp-IV"/>
</dbReference>
<evidence type="ECO:0000256" key="3">
    <source>
        <dbReference type="ARBA" id="ARBA00010617"/>
    </source>
</evidence>
<dbReference type="PANTHER" id="PTHR24306">
    <property type="match status" value="1"/>
</dbReference>
<evidence type="ECO:0000256" key="1">
    <source>
        <dbReference type="ARBA" id="ARBA00001971"/>
    </source>
</evidence>
<dbReference type="InterPro" id="IPR036396">
    <property type="entry name" value="Cyt_P450_sf"/>
</dbReference>
<gene>
    <name evidence="10" type="ORF">K452DRAFT_272864</name>
</gene>
<evidence type="ECO:0000256" key="5">
    <source>
        <dbReference type="ARBA" id="ARBA00022723"/>
    </source>
</evidence>
<keyword evidence="6 7" id="KW-0408">Iron</keyword>
<dbReference type="PRINTS" id="PR00465">
    <property type="entry name" value="EP450IV"/>
</dbReference>
<dbReference type="AlphaFoldDB" id="A0A6A6BCN3"/>
<evidence type="ECO:0000313" key="11">
    <source>
        <dbReference type="Proteomes" id="UP000799438"/>
    </source>
</evidence>
<dbReference type="EMBL" id="ML995488">
    <property type="protein sequence ID" value="KAF2141045.1"/>
    <property type="molecule type" value="Genomic_DNA"/>
</dbReference>
<proteinExistence type="inferred from homology"/>
<keyword evidence="4" id="KW-0444">Lipid biosynthesis</keyword>
<keyword evidence="7" id="KW-0349">Heme</keyword>
<dbReference type="Gene3D" id="1.10.630.10">
    <property type="entry name" value="Cytochrome P450"/>
    <property type="match status" value="1"/>
</dbReference>
<dbReference type="OrthoDB" id="3366823at2759"/>
<dbReference type="GO" id="GO:0020037">
    <property type="term" value="F:heme binding"/>
    <property type="evidence" value="ECO:0007669"/>
    <property type="project" value="InterPro"/>
</dbReference>
<dbReference type="GO" id="GO:0005506">
    <property type="term" value="F:iron ion binding"/>
    <property type="evidence" value="ECO:0007669"/>
    <property type="project" value="InterPro"/>
</dbReference>
<reference evidence="10" key="1">
    <citation type="journal article" date="2020" name="Stud. Mycol.">
        <title>101 Dothideomycetes genomes: a test case for predicting lifestyles and emergence of pathogens.</title>
        <authorList>
            <person name="Haridas S."/>
            <person name="Albert R."/>
            <person name="Binder M."/>
            <person name="Bloem J."/>
            <person name="Labutti K."/>
            <person name="Salamov A."/>
            <person name="Andreopoulos B."/>
            <person name="Baker S."/>
            <person name="Barry K."/>
            <person name="Bills G."/>
            <person name="Bluhm B."/>
            <person name="Cannon C."/>
            <person name="Castanera R."/>
            <person name="Culley D."/>
            <person name="Daum C."/>
            <person name="Ezra D."/>
            <person name="Gonzalez J."/>
            <person name="Henrissat B."/>
            <person name="Kuo A."/>
            <person name="Liang C."/>
            <person name="Lipzen A."/>
            <person name="Lutzoni F."/>
            <person name="Magnuson J."/>
            <person name="Mondo S."/>
            <person name="Nolan M."/>
            <person name="Ohm R."/>
            <person name="Pangilinan J."/>
            <person name="Park H.-J."/>
            <person name="Ramirez L."/>
            <person name="Alfaro M."/>
            <person name="Sun H."/>
            <person name="Tritt A."/>
            <person name="Yoshinaga Y."/>
            <person name="Zwiers L.-H."/>
            <person name="Turgeon B."/>
            <person name="Goodwin S."/>
            <person name="Spatafora J."/>
            <person name="Crous P."/>
            <person name="Grigoriev I."/>
        </authorList>
    </citation>
    <scope>NUCLEOTIDE SEQUENCE</scope>
    <source>
        <strain evidence="10">CBS 121167</strain>
    </source>
</reference>
<feature type="binding site" description="axial binding residue" evidence="7">
    <location>
        <position position="479"/>
    </location>
    <ligand>
        <name>heme</name>
        <dbReference type="ChEBI" id="CHEBI:30413"/>
    </ligand>
    <ligandPart>
        <name>Fe</name>
        <dbReference type="ChEBI" id="CHEBI:18248"/>
    </ligandPart>
</feature>
<evidence type="ECO:0000256" key="9">
    <source>
        <dbReference type="SAM" id="Phobius"/>
    </source>
</evidence>
<dbReference type="SUPFAM" id="SSF48264">
    <property type="entry name" value="Cytochrome P450"/>
    <property type="match status" value="1"/>
</dbReference>